<accession>A0A1R3JG97</accession>
<reference evidence="2" key="1">
    <citation type="submission" date="2013-09" db="EMBL/GenBank/DDBJ databases">
        <title>Corchorus olitorius genome sequencing.</title>
        <authorList>
            <person name="Alam M."/>
            <person name="Haque M.S."/>
            <person name="Islam M.S."/>
            <person name="Emdad E.M."/>
            <person name="Islam M.M."/>
            <person name="Ahmed B."/>
            <person name="Halim A."/>
            <person name="Hossen Q.M.M."/>
            <person name="Hossain M.Z."/>
            <person name="Ahmed R."/>
            <person name="Khan M.M."/>
            <person name="Islam R."/>
            <person name="Rashid M.M."/>
            <person name="Khan S.A."/>
            <person name="Rahman M.S."/>
            <person name="Alam M."/>
            <person name="Yahiya A.S."/>
            <person name="Khan M.S."/>
            <person name="Azam M.S."/>
            <person name="Haque T."/>
            <person name="Lashkar M.Z.H."/>
            <person name="Akhand A.I."/>
            <person name="Morshed G."/>
            <person name="Roy S."/>
            <person name="Uddin K.S."/>
            <person name="Rabeya T."/>
            <person name="Hossain A.S."/>
            <person name="Chowdhury A."/>
            <person name="Snigdha A.R."/>
            <person name="Mortoza M.S."/>
            <person name="Matin S.A."/>
            <person name="Hoque S.M.E."/>
            <person name="Islam M.K."/>
            <person name="Roy D.K."/>
            <person name="Haider R."/>
            <person name="Moosa M.M."/>
            <person name="Elias S.M."/>
            <person name="Hasan A.M."/>
            <person name="Jahan S."/>
            <person name="Shafiuddin M."/>
            <person name="Mahmood N."/>
            <person name="Shommy N.S."/>
        </authorList>
    </citation>
    <scope>NUCLEOTIDE SEQUENCE [LARGE SCALE GENOMIC DNA]</scope>
    <source>
        <strain evidence="2">cv. O-4</strain>
    </source>
</reference>
<gene>
    <name evidence="1" type="ORF">COLO4_16636</name>
</gene>
<name>A0A1R3JG97_9ROSI</name>
<proteinExistence type="predicted"/>
<protein>
    <submittedName>
        <fullName evidence="1">Uncharacterized protein</fullName>
    </submittedName>
</protein>
<sequence length="34" mass="3797">MSLLRRIIHLSVTCHALPSSPDIIHFGHYLPGNT</sequence>
<evidence type="ECO:0000313" key="2">
    <source>
        <dbReference type="Proteomes" id="UP000187203"/>
    </source>
</evidence>
<evidence type="ECO:0000313" key="1">
    <source>
        <dbReference type="EMBL" id="OMO93837.1"/>
    </source>
</evidence>
<organism evidence="1 2">
    <name type="scientific">Corchorus olitorius</name>
    <dbReference type="NCBI Taxonomy" id="93759"/>
    <lineage>
        <taxon>Eukaryota</taxon>
        <taxon>Viridiplantae</taxon>
        <taxon>Streptophyta</taxon>
        <taxon>Embryophyta</taxon>
        <taxon>Tracheophyta</taxon>
        <taxon>Spermatophyta</taxon>
        <taxon>Magnoliopsida</taxon>
        <taxon>eudicotyledons</taxon>
        <taxon>Gunneridae</taxon>
        <taxon>Pentapetalae</taxon>
        <taxon>rosids</taxon>
        <taxon>malvids</taxon>
        <taxon>Malvales</taxon>
        <taxon>Malvaceae</taxon>
        <taxon>Grewioideae</taxon>
        <taxon>Apeibeae</taxon>
        <taxon>Corchorus</taxon>
    </lineage>
</organism>
<comment type="caution">
    <text evidence="1">The sequence shown here is derived from an EMBL/GenBank/DDBJ whole genome shotgun (WGS) entry which is preliminary data.</text>
</comment>
<keyword evidence="2" id="KW-1185">Reference proteome</keyword>
<dbReference type="EMBL" id="AWUE01016219">
    <property type="protein sequence ID" value="OMO93837.1"/>
    <property type="molecule type" value="Genomic_DNA"/>
</dbReference>
<dbReference type="Proteomes" id="UP000187203">
    <property type="component" value="Unassembled WGS sequence"/>
</dbReference>
<dbReference type="AlphaFoldDB" id="A0A1R3JG97"/>